<dbReference type="EMBL" id="SZUA01000001">
    <property type="protein sequence ID" value="TKR33601.1"/>
    <property type="molecule type" value="Genomic_DNA"/>
</dbReference>
<organism evidence="8 9">
    <name type="scientific">Luteimonas gilva</name>
    <dbReference type="NCBI Taxonomy" id="2572684"/>
    <lineage>
        <taxon>Bacteria</taxon>
        <taxon>Pseudomonadati</taxon>
        <taxon>Pseudomonadota</taxon>
        <taxon>Gammaproteobacteria</taxon>
        <taxon>Lysobacterales</taxon>
        <taxon>Lysobacteraceae</taxon>
        <taxon>Luteimonas</taxon>
    </lineage>
</organism>
<evidence type="ECO:0000259" key="7">
    <source>
        <dbReference type="Pfam" id="PF01292"/>
    </source>
</evidence>
<dbReference type="AlphaFoldDB" id="A0A4U5JY08"/>
<comment type="subcellular location">
    <subcellularLocation>
        <location evidence="1">Cell membrane</location>
        <topology evidence="1">Multi-pass membrane protein</topology>
    </subcellularLocation>
</comment>
<dbReference type="Proteomes" id="UP000308707">
    <property type="component" value="Unassembled WGS sequence"/>
</dbReference>
<dbReference type="PANTHER" id="PTHR30485:SF1">
    <property type="entry name" value="CYTOCHROME YDHU-RELATED"/>
    <property type="match status" value="1"/>
</dbReference>
<protein>
    <recommendedName>
        <fullName evidence="7">Cytochrome b561 bacterial/Ni-hydrogenase domain-containing protein</fullName>
    </recommendedName>
</protein>
<dbReference type="Gene3D" id="1.20.950.20">
    <property type="entry name" value="Transmembrane di-heme cytochromes, Chain C"/>
    <property type="match status" value="1"/>
</dbReference>
<dbReference type="OrthoDB" id="197262at2"/>
<feature type="transmembrane region" description="Helical" evidence="6">
    <location>
        <begin position="236"/>
        <end position="262"/>
    </location>
</feature>
<evidence type="ECO:0000256" key="4">
    <source>
        <dbReference type="ARBA" id="ARBA00022989"/>
    </source>
</evidence>
<accession>A0A4U5JY08</accession>
<keyword evidence="3 6" id="KW-0812">Transmembrane</keyword>
<dbReference type="GO" id="GO:0005886">
    <property type="term" value="C:plasma membrane"/>
    <property type="evidence" value="ECO:0007669"/>
    <property type="project" value="UniProtKB-SubCell"/>
</dbReference>
<evidence type="ECO:0000256" key="1">
    <source>
        <dbReference type="ARBA" id="ARBA00004651"/>
    </source>
</evidence>
<dbReference type="RefSeq" id="WP_137265808.1">
    <property type="nucleotide sequence ID" value="NZ_SZUA01000001.1"/>
</dbReference>
<keyword evidence="2" id="KW-1003">Cell membrane</keyword>
<evidence type="ECO:0000256" key="5">
    <source>
        <dbReference type="ARBA" id="ARBA00023136"/>
    </source>
</evidence>
<keyword evidence="9" id="KW-1185">Reference proteome</keyword>
<feature type="transmembrane region" description="Helical" evidence="6">
    <location>
        <begin position="130"/>
        <end position="151"/>
    </location>
</feature>
<evidence type="ECO:0000256" key="6">
    <source>
        <dbReference type="SAM" id="Phobius"/>
    </source>
</evidence>
<keyword evidence="5 6" id="KW-0472">Membrane</keyword>
<dbReference type="Pfam" id="PF01292">
    <property type="entry name" value="Ni_hydr_CYTB"/>
    <property type="match status" value="1"/>
</dbReference>
<sequence>MSSEPIPLPSVENAAWRTVLRHRWPLRWMHWINLACMLALVGSGLQIFNAHPALYWGEASHFATPVFAAQAMKRGSTGELYGVTQIGPARFETTGVLGVSENPQGKVTAKGFPDWSTIPGSRNLALGRRWHFFFAWLWVINGVCYLAWSLASRHLRRDLAMEKRDWRGIPRSIADHLRFRHPHGDEALRYNPLQKLAYLAVIFVVAPVAILTGLSMSPQMDTLLGGFVDLIGGRQAARTIHFVAMSLFVLFAIVHVLMVVYAGPLNEMRSMITGRFRVRYPAAKEGGHD</sequence>
<name>A0A4U5JY08_9GAMM</name>
<dbReference type="PANTHER" id="PTHR30485">
    <property type="entry name" value="NI/FE-HYDROGENASE 1 B-TYPE CYTOCHROME SUBUNIT"/>
    <property type="match status" value="1"/>
</dbReference>
<evidence type="ECO:0000256" key="2">
    <source>
        <dbReference type="ARBA" id="ARBA00022475"/>
    </source>
</evidence>
<feature type="transmembrane region" description="Helical" evidence="6">
    <location>
        <begin position="196"/>
        <end position="216"/>
    </location>
</feature>
<proteinExistence type="predicted"/>
<evidence type="ECO:0000256" key="3">
    <source>
        <dbReference type="ARBA" id="ARBA00022692"/>
    </source>
</evidence>
<evidence type="ECO:0000313" key="8">
    <source>
        <dbReference type="EMBL" id="TKR33601.1"/>
    </source>
</evidence>
<dbReference type="GO" id="GO:0020037">
    <property type="term" value="F:heme binding"/>
    <property type="evidence" value="ECO:0007669"/>
    <property type="project" value="TreeGrafter"/>
</dbReference>
<gene>
    <name evidence="8" type="ORF">FCE95_04735</name>
</gene>
<comment type="caution">
    <text evidence="8">The sequence shown here is derived from an EMBL/GenBank/DDBJ whole genome shotgun (WGS) entry which is preliminary data.</text>
</comment>
<dbReference type="SUPFAM" id="SSF81342">
    <property type="entry name" value="Transmembrane di-heme cytochromes"/>
    <property type="match status" value="1"/>
</dbReference>
<reference evidence="8 9" key="1">
    <citation type="submission" date="2019-04" db="EMBL/GenBank/DDBJ databases">
        <title>Reference strain of H23.</title>
        <authorList>
            <person name="Luo X."/>
        </authorList>
    </citation>
    <scope>NUCLEOTIDE SEQUENCE [LARGE SCALE GENOMIC DNA]</scope>
    <source>
        <strain evidence="8 9">H23</strain>
    </source>
</reference>
<evidence type="ECO:0000313" key="9">
    <source>
        <dbReference type="Proteomes" id="UP000308707"/>
    </source>
</evidence>
<dbReference type="GO" id="GO:0022904">
    <property type="term" value="P:respiratory electron transport chain"/>
    <property type="evidence" value="ECO:0007669"/>
    <property type="project" value="InterPro"/>
</dbReference>
<keyword evidence="4 6" id="KW-1133">Transmembrane helix</keyword>
<dbReference type="GO" id="GO:0009055">
    <property type="term" value="F:electron transfer activity"/>
    <property type="evidence" value="ECO:0007669"/>
    <property type="project" value="InterPro"/>
</dbReference>
<feature type="domain" description="Cytochrome b561 bacterial/Ni-hydrogenase" evidence="7">
    <location>
        <begin position="21"/>
        <end position="274"/>
    </location>
</feature>
<dbReference type="InterPro" id="IPR051542">
    <property type="entry name" value="Hydrogenase_cytochrome"/>
</dbReference>
<dbReference type="InterPro" id="IPR011577">
    <property type="entry name" value="Cyt_b561_bac/Ni-Hgenase"/>
</dbReference>
<dbReference type="InterPro" id="IPR016174">
    <property type="entry name" value="Di-haem_cyt_TM"/>
</dbReference>